<feature type="compositionally biased region" description="Acidic residues" evidence="1">
    <location>
        <begin position="88"/>
        <end position="107"/>
    </location>
</feature>
<evidence type="ECO:0000313" key="3">
    <source>
        <dbReference type="EMBL" id="MBW0576518.1"/>
    </source>
</evidence>
<gene>
    <name evidence="3" type="ORF">O181_116233</name>
</gene>
<comment type="caution">
    <text evidence="3">The sequence shown here is derived from an EMBL/GenBank/DDBJ whole genome shotgun (WGS) entry which is preliminary data.</text>
</comment>
<feature type="domain" description="Retrotransposon gag" evidence="2">
    <location>
        <begin position="214"/>
        <end position="311"/>
    </location>
</feature>
<feature type="region of interest" description="Disordered" evidence="1">
    <location>
        <begin position="1"/>
        <end position="129"/>
    </location>
</feature>
<evidence type="ECO:0000256" key="1">
    <source>
        <dbReference type="SAM" id="MobiDB-lite"/>
    </source>
</evidence>
<organism evidence="3 4">
    <name type="scientific">Austropuccinia psidii MF-1</name>
    <dbReference type="NCBI Taxonomy" id="1389203"/>
    <lineage>
        <taxon>Eukaryota</taxon>
        <taxon>Fungi</taxon>
        <taxon>Dikarya</taxon>
        <taxon>Basidiomycota</taxon>
        <taxon>Pucciniomycotina</taxon>
        <taxon>Pucciniomycetes</taxon>
        <taxon>Pucciniales</taxon>
        <taxon>Sphaerophragmiaceae</taxon>
        <taxon>Austropuccinia</taxon>
    </lineage>
</organism>
<accession>A0A9Q3K7Z4</accession>
<dbReference type="EMBL" id="AVOT02098562">
    <property type="protein sequence ID" value="MBW0576518.1"/>
    <property type="molecule type" value="Genomic_DNA"/>
</dbReference>
<evidence type="ECO:0000259" key="2">
    <source>
        <dbReference type="Pfam" id="PF03732"/>
    </source>
</evidence>
<keyword evidence="4" id="KW-1185">Reference proteome</keyword>
<dbReference type="Proteomes" id="UP000765509">
    <property type="component" value="Unassembled WGS sequence"/>
</dbReference>
<feature type="compositionally biased region" description="Polar residues" evidence="1">
    <location>
        <begin position="1"/>
        <end position="17"/>
    </location>
</feature>
<protein>
    <recommendedName>
        <fullName evidence="2">Retrotransposon gag domain-containing protein</fullName>
    </recommendedName>
</protein>
<name>A0A9Q3K7Z4_9BASI</name>
<sequence length="316" mass="34951">MPLQNSPPERQTRSQARAQAVLTPTPRAPLDQTPEVPPLKPQLDRGPIKEGAAPSRKEGRVPRISNYFSGVVGRFPGMSSTTFRGPGEDGEEEEGNSVEEEEPDDNETAPAPVGASEGTRGPALAQSDQAVSYQTESSLFAIIQQMTQIMANLHPASSSEVSRPPAFKTPSMKALEFFDGTQPFRFRSFIQSCQLIFHNDPANFSQDRKKVLCATSFLVGRAAKWIEPYISNLTNQDSSYLLNSWRLFESQLFTLFGDPNEVRKAEADFNGLGMKVGGHVALYISYFRSLISRIGDWGERALLHHFMKGLASRILD</sequence>
<reference evidence="3" key="1">
    <citation type="submission" date="2021-03" db="EMBL/GenBank/DDBJ databases">
        <title>Draft genome sequence of rust myrtle Austropuccinia psidii MF-1, a brazilian biotype.</title>
        <authorList>
            <person name="Quecine M.C."/>
            <person name="Pachon D.M.R."/>
            <person name="Bonatelli M.L."/>
            <person name="Correr F.H."/>
            <person name="Franceschini L.M."/>
            <person name="Leite T.F."/>
            <person name="Margarido G.R.A."/>
            <person name="Almeida C.A."/>
            <person name="Ferrarezi J.A."/>
            <person name="Labate C.A."/>
        </authorList>
    </citation>
    <scope>NUCLEOTIDE SEQUENCE</scope>
    <source>
        <strain evidence="3">MF-1</strain>
    </source>
</reference>
<dbReference type="OrthoDB" id="2447685at2759"/>
<dbReference type="Pfam" id="PF03732">
    <property type="entry name" value="Retrotrans_gag"/>
    <property type="match status" value="1"/>
</dbReference>
<evidence type="ECO:0000313" key="4">
    <source>
        <dbReference type="Proteomes" id="UP000765509"/>
    </source>
</evidence>
<proteinExistence type="predicted"/>
<dbReference type="InterPro" id="IPR005162">
    <property type="entry name" value="Retrotrans_gag_dom"/>
</dbReference>
<dbReference type="AlphaFoldDB" id="A0A9Q3K7Z4"/>